<evidence type="ECO:0000313" key="10">
    <source>
        <dbReference type="Proteomes" id="UP000321298"/>
    </source>
</evidence>
<evidence type="ECO:0000256" key="5">
    <source>
        <dbReference type="PIRSR" id="PIRSR000699-1"/>
    </source>
</evidence>
<dbReference type="PANTHER" id="PTHR34382:SF7">
    <property type="entry name" value="PTS SYSTEM N,N'-DIACETYLCHITOBIOSE-SPECIFIC EIIA COMPONENT"/>
    <property type="match status" value="1"/>
</dbReference>
<dbReference type="AlphaFoldDB" id="A0A5B8T5I0"/>
<keyword evidence="4" id="KW-0598">Phosphotransferase system</keyword>
<reference evidence="8 11" key="2">
    <citation type="submission" date="2019-12" db="EMBL/GenBank/DDBJ databases">
        <title>Complete genome sequence of Leuconostoc lactis strain AVN1 provides insights into metabolic potential.</title>
        <authorList>
            <person name="Besrour N."/>
            <person name="Najjari A."/>
            <person name="Fhoula I."/>
            <person name="Jaballah S."/>
            <person name="Klibi N."/>
            <person name="Ouzari H.I."/>
        </authorList>
    </citation>
    <scope>NUCLEOTIDE SEQUENCE [LARGE SCALE GENOMIC DNA]</scope>
    <source>
        <strain evidence="8 11">AVN1</strain>
    </source>
</reference>
<evidence type="ECO:0000256" key="2">
    <source>
        <dbReference type="ARBA" id="ARBA00022597"/>
    </source>
</evidence>
<keyword evidence="6" id="KW-0479">Metal-binding</keyword>
<gene>
    <name evidence="9" type="ORF">FGL83_08270</name>
    <name evidence="8" type="ORF">GQS40_05340</name>
</gene>
<accession>A0A5B8T5I0</accession>
<feature type="binding site" evidence="6">
    <location>
        <position position="80"/>
    </location>
    <ligand>
        <name>Mg(2+)</name>
        <dbReference type="ChEBI" id="CHEBI:18420"/>
        <note>ligand shared between all trimeric partners</note>
    </ligand>
</feature>
<dbReference type="PANTHER" id="PTHR34382">
    <property type="entry name" value="PTS SYSTEM N,N'-DIACETYLCHITOBIOSE-SPECIFIC EIIA COMPONENT"/>
    <property type="match status" value="1"/>
</dbReference>
<dbReference type="PROSITE" id="PS51095">
    <property type="entry name" value="PTS_EIIA_TYPE_3"/>
    <property type="match status" value="1"/>
</dbReference>
<dbReference type="EMBL" id="CP042387">
    <property type="protein sequence ID" value="QEA44662.1"/>
    <property type="molecule type" value="Genomic_DNA"/>
</dbReference>
<dbReference type="InterPro" id="IPR003188">
    <property type="entry name" value="PTS_IIA_lac/cel"/>
</dbReference>
<dbReference type="InterPro" id="IPR036542">
    <property type="entry name" value="PTS_IIA_lac/cel_sf"/>
</dbReference>
<dbReference type="PIRSF" id="PIRSF000699">
    <property type="entry name" value="PTS_IILac_III"/>
    <property type="match status" value="1"/>
</dbReference>
<dbReference type="GO" id="GO:0046872">
    <property type="term" value="F:metal ion binding"/>
    <property type="evidence" value="ECO:0007669"/>
    <property type="project" value="UniProtKB-KW"/>
</dbReference>
<evidence type="ECO:0000256" key="6">
    <source>
        <dbReference type="PIRSR" id="PIRSR000699-2"/>
    </source>
</evidence>
<name>A0A5B8T5I0_LEULA</name>
<evidence type="ECO:0000256" key="7">
    <source>
        <dbReference type="PROSITE-ProRule" id="PRU00418"/>
    </source>
</evidence>
<dbReference type="CDD" id="cd00215">
    <property type="entry name" value="PTS_IIA_lac"/>
    <property type="match status" value="1"/>
</dbReference>
<evidence type="ECO:0000256" key="1">
    <source>
        <dbReference type="ARBA" id="ARBA00022448"/>
    </source>
</evidence>
<sequence>MNDERMVVIMGLILNGGDAKSHAFQAIQLAKTGDFAGARTEIQAADEALKTAHDIQTDMLTKAAQGEHIEVDLYMLHAQDHLMNGITFRDLAVEIIALYERQAG</sequence>
<dbReference type="GO" id="GO:0009401">
    <property type="term" value="P:phosphoenolpyruvate-dependent sugar phosphotransferase system"/>
    <property type="evidence" value="ECO:0007669"/>
    <property type="project" value="UniProtKB-KW"/>
</dbReference>
<reference evidence="9 10" key="1">
    <citation type="submission" date="2019-06" db="EMBL/GenBank/DDBJ databases">
        <title>Genome analyses of bacteria isolated from kimchi.</title>
        <authorList>
            <person name="Lee S."/>
            <person name="Ahn S."/>
            <person name="Roh S."/>
        </authorList>
    </citation>
    <scope>NUCLEOTIDE SEQUENCE [LARGE SCALE GENOMIC DNA]</scope>
    <source>
        <strain evidence="9 10">CBA3625</strain>
    </source>
</reference>
<dbReference type="Proteomes" id="UP000321298">
    <property type="component" value="Chromosome"/>
</dbReference>
<keyword evidence="6" id="KW-0460">Magnesium</keyword>
<dbReference type="Gene3D" id="1.20.58.80">
    <property type="entry name" value="Phosphotransferase system, lactose/cellobiose-type IIA subunit"/>
    <property type="match status" value="1"/>
</dbReference>
<dbReference type="GeneID" id="66532191"/>
<evidence type="ECO:0000313" key="8">
    <source>
        <dbReference type="EMBL" id="MWN21100.1"/>
    </source>
</evidence>
<dbReference type="RefSeq" id="WP_029509401.1">
    <property type="nucleotide sequence ID" value="NZ_CP042387.1"/>
</dbReference>
<evidence type="ECO:0000313" key="11">
    <source>
        <dbReference type="Proteomes" id="UP000478636"/>
    </source>
</evidence>
<keyword evidence="2" id="KW-0762">Sugar transport</keyword>
<dbReference type="Proteomes" id="UP000478636">
    <property type="component" value="Unassembled WGS sequence"/>
</dbReference>
<organism evidence="8 11">
    <name type="scientific">Leuconostoc lactis</name>
    <dbReference type="NCBI Taxonomy" id="1246"/>
    <lineage>
        <taxon>Bacteria</taxon>
        <taxon>Bacillati</taxon>
        <taxon>Bacillota</taxon>
        <taxon>Bacilli</taxon>
        <taxon>Lactobacillales</taxon>
        <taxon>Lactobacillaceae</taxon>
        <taxon>Leuconostoc</taxon>
    </lineage>
</organism>
<feature type="modified residue" description="Phosphohistidine; by HPr" evidence="7">
    <location>
        <position position="77"/>
    </location>
</feature>
<dbReference type="Pfam" id="PF02255">
    <property type="entry name" value="PTS_IIA"/>
    <property type="match status" value="1"/>
</dbReference>
<dbReference type="GO" id="GO:0016740">
    <property type="term" value="F:transferase activity"/>
    <property type="evidence" value="ECO:0007669"/>
    <property type="project" value="UniProtKB-KW"/>
</dbReference>
<keyword evidence="3" id="KW-0808">Transferase</keyword>
<dbReference type="EMBL" id="WSZI01000013">
    <property type="protein sequence ID" value="MWN21100.1"/>
    <property type="molecule type" value="Genomic_DNA"/>
</dbReference>
<feature type="active site" description="Tele-phosphohistidine intermediate" evidence="5">
    <location>
        <position position="77"/>
    </location>
</feature>
<keyword evidence="10" id="KW-1185">Reference proteome</keyword>
<proteinExistence type="predicted"/>
<comment type="cofactor">
    <cofactor evidence="6">
        <name>Mg(2+)</name>
        <dbReference type="ChEBI" id="CHEBI:18420"/>
    </cofactor>
    <text evidence="6">Binds 1 Mg(2+) ion per trimer.</text>
</comment>
<evidence type="ECO:0000313" key="9">
    <source>
        <dbReference type="EMBL" id="QEA44662.1"/>
    </source>
</evidence>
<dbReference type="SUPFAM" id="SSF46973">
    <property type="entry name" value="Enzyme IIa from lactose specific PTS, IIa-lac"/>
    <property type="match status" value="1"/>
</dbReference>
<keyword evidence="1" id="KW-0813">Transport</keyword>
<evidence type="ECO:0000256" key="4">
    <source>
        <dbReference type="ARBA" id="ARBA00022683"/>
    </source>
</evidence>
<protein>
    <submittedName>
        <fullName evidence="8">PTS lactose/cellobiose transporter subunit IIA</fullName>
    </submittedName>
</protein>
<evidence type="ECO:0000256" key="3">
    <source>
        <dbReference type="ARBA" id="ARBA00022679"/>
    </source>
</evidence>